<feature type="region of interest" description="Disordered" evidence="1">
    <location>
        <begin position="29"/>
        <end position="53"/>
    </location>
</feature>
<keyword evidence="3" id="KW-1185">Reference proteome</keyword>
<evidence type="ECO:0000313" key="3">
    <source>
        <dbReference type="Proteomes" id="UP001066276"/>
    </source>
</evidence>
<dbReference type="Gene3D" id="1.20.5.340">
    <property type="match status" value="1"/>
</dbReference>
<evidence type="ECO:0000256" key="1">
    <source>
        <dbReference type="SAM" id="MobiDB-lite"/>
    </source>
</evidence>
<dbReference type="Proteomes" id="UP001066276">
    <property type="component" value="Chromosome 1_1"/>
</dbReference>
<dbReference type="EMBL" id="JANPWB010000001">
    <property type="protein sequence ID" value="KAJ1212981.1"/>
    <property type="molecule type" value="Genomic_DNA"/>
</dbReference>
<reference evidence="2" key="1">
    <citation type="journal article" date="2022" name="bioRxiv">
        <title>Sequencing and chromosome-scale assembly of the giantPleurodeles waltlgenome.</title>
        <authorList>
            <person name="Brown T."/>
            <person name="Elewa A."/>
            <person name="Iarovenko S."/>
            <person name="Subramanian E."/>
            <person name="Araus A.J."/>
            <person name="Petzold A."/>
            <person name="Susuki M."/>
            <person name="Suzuki K.-i.T."/>
            <person name="Hayashi T."/>
            <person name="Toyoda A."/>
            <person name="Oliveira C."/>
            <person name="Osipova E."/>
            <person name="Leigh N.D."/>
            <person name="Simon A."/>
            <person name="Yun M.H."/>
        </authorList>
    </citation>
    <scope>NUCLEOTIDE SEQUENCE</scope>
    <source>
        <strain evidence="2">20211129_DDA</strain>
        <tissue evidence="2">Liver</tissue>
    </source>
</reference>
<evidence type="ECO:0000313" key="2">
    <source>
        <dbReference type="EMBL" id="KAJ1212981.1"/>
    </source>
</evidence>
<name>A0AAV7WJV4_PLEWA</name>
<protein>
    <recommendedName>
        <fullName evidence="4">Transposase</fullName>
    </recommendedName>
</protein>
<dbReference type="PANTHER" id="PTHR11505">
    <property type="entry name" value="L1 TRANSPOSABLE ELEMENT-RELATED"/>
    <property type="match status" value="1"/>
</dbReference>
<organism evidence="2 3">
    <name type="scientific">Pleurodeles waltl</name>
    <name type="common">Iberian ribbed newt</name>
    <dbReference type="NCBI Taxonomy" id="8319"/>
    <lineage>
        <taxon>Eukaryota</taxon>
        <taxon>Metazoa</taxon>
        <taxon>Chordata</taxon>
        <taxon>Craniata</taxon>
        <taxon>Vertebrata</taxon>
        <taxon>Euteleostomi</taxon>
        <taxon>Amphibia</taxon>
        <taxon>Batrachia</taxon>
        <taxon>Caudata</taxon>
        <taxon>Salamandroidea</taxon>
        <taxon>Salamandridae</taxon>
        <taxon>Pleurodelinae</taxon>
        <taxon>Pleurodeles</taxon>
    </lineage>
</organism>
<proteinExistence type="predicted"/>
<sequence>MMPGGKPNHKPTGKPVRKLLFSEALHHKRPISTKAGPHSSLPPIQHTAMSNKEQSTTMERILQEITAISSRIEGMDASISSLTLETKSMRSDIAGFQSRVTGLEHRMGSLETQVATSQDRDQDLLYLRSKLTDREDRSQRDNICLLRIPENEEGTDIQVFLGFTLPKLPSLDFDQPLEFQRAHRVGPKCSDKTSRPRPIIASHAYYAITRPSKYSKQGVAMDPFG</sequence>
<gene>
    <name evidence="2" type="ORF">NDU88_000620</name>
</gene>
<dbReference type="InterPro" id="IPR004244">
    <property type="entry name" value="Transposase_22"/>
</dbReference>
<dbReference type="AlphaFoldDB" id="A0AAV7WJV4"/>
<accession>A0AAV7WJV4</accession>
<dbReference type="Gene3D" id="3.30.70.1820">
    <property type="entry name" value="L1 transposable element, RRM domain"/>
    <property type="match status" value="1"/>
</dbReference>
<evidence type="ECO:0008006" key="4">
    <source>
        <dbReference type="Google" id="ProtNLM"/>
    </source>
</evidence>
<comment type="caution">
    <text evidence="2">The sequence shown here is derived from an EMBL/GenBank/DDBJ whole genome shotgun (WGS) entry which is preliminary data.</text>
</comment>